<dbReference type="EMBL" id="JBHUMZ010000011">
    <property type="protein sequence ID" value="MFD2637815.1"/>
    <property type="molecule type" value="Genomic_DNA"/>
</dbReference>
<evidence type="ECO:0000256" key="1">
    <source>
        <dbReference type="SAM" id="Phobius"/>
    </source>
</evidence>
<feature type="transmembrane region" description="Helical" evidence="1">
    <location>
        <begin position="34"/>
        <end position="50"/>
    </location>
</feature>
<feature type="transmembrane region" description="Helical" evidence="1">
    <location>
        <begin position="9"/>
        <end position="28"/>
    </location>
</feature>
<name>A0ABW5Q7V8_9BACI</name>
<evidence type="ECO:0000313" key="3">
    <source>
        <dbReference type="EMBL" id="MFD2637815.1"/>
    </source>
</evidence>
<protein>
    <submittedName>
        <fullName evidence="3">PH domain-containing protein</fullName>
    </submittedName>
</protein>
<dbReference type="InterPro" id="IPR009589">
    <property type="entry name" value="PH_YyaB-like"/>
</dbReference>
<reference evidence="4" key="1">
    <citation type="journal article" date="2019" name="Int. J. Syst. Evol. Microbiol.">
        <title>The Global Catalogue of Microorganisms (GCM) 10K type strain sequencing project: providing services to taxonomists for standard genome sequencing and annotation.</title>
        <authorList>
            <consortium name="The Broad Institute Genomics Platform"/>
            <consortium name="The Broad Institute Genome Sequencing Center for Infectious Disease"/>
            <person name="Wu L."/>
            <person name="Ma J."/>
        </authorList>
    </citation>
    <scope>NUCLEOTIDE SEQUENCE [LARGE SCALE GENOMIC DNA]</scope>
    <source>
        <strain evidence="4">TISTR 1571</strain>
    </source>
</reference>
<sequence length="134" mass="15489">MYFPSKRDWWLGVIFFGLPLVTIFEAIRTNSTEGLIFSIILAVALLWLWFTTGYRIDGQTLYIHYGPFKRTVDISSIRKINKTRSPWSAPALSIDRLAISYAHDFRVAIISPKDQETFINTLLVKNSNILVKDY</sequence>
<evidence type="ECO:0000313" key="4">
    <source>
        <dbReference type="Proteomes" id="UP001597452"/>
    </source>
</evidence>
<proteinExistence type="predicted"/>
<keyword evidence="1" id="KW-0472">Membrane</keyword>
<gene>
    <name evidence="3" type="ORF">ACFSW4_02860</name>
</gene>
<dbReference type="RefSeq" id="WP_377327568.1">
    <property type="nucleotide sequence ID" value="NZ_JBHUMZ010000011.1"/>
</dbReference>
<evidence type="ECO:0000259" key="2">
    <source>
        <dbReference type="Pfam" id="PF06713"/>
    </source>
</evidence>
<organism evidence="3 4">
    <name type="scientific">Piscibacillus salipiscarius</name>
    <dbReference type="NCBI Taxonomy" id="299480"/>
    <lineage>
        <taxon>Bacteria</taxon>
        <taxon>Bacillati</taxon>
        <taxon>Bacillota</taxon>
        <taxon>Bacilli</taxon>
        <taxon>Bacillales</taxon>
        <taxon>Bacillaceae</taxon>
        <taxon>Piscibacillus</taxon>
    </lineage>
</organism>
<keyword evidence="1" id="KW-0812">Transmembrane</keyword>
<comment type="caution">
    <text evidence="3">The sequence shown here is derived from an EMBL/GenBank/DDBJ whole genome shotgun (WGS) entry which is preliminary data.</text>
</comment>
<dbReference type="Proteomes" id="UP001597452">
    <property type="component" value="Unassembled WGS sequence"/>
</dbReference>
<dbReference type="Pfam" id="PF06713">
    <property type="entry name" value="bPH_4"/>
    <property type="match status" value="1"/>
</dbReference>
<accession>A0ABW5Q7V8</accession>
<keyword evidence="4" id="KW-1185">Reference proteome</keyword>
<feature type="domain" description="Uncharacterized protein YyaB-like PH" evidence="2">
    <location>
        <begin position="52"/>
        <end position="126"/>
    </location>
</feature>
<keyword evidence="1" id="KW-1133">Transmembrane helix</keyword>